<protein>
    <submittedName>
        <fullName evidence="1">Uncharacterized protein</fullName>
    </submittedName>
</protein>
<proteinExistence type="predicted"/>
<dbReference type="EMBL" id="JAPDRK010000013">
    <property type="protein sequence ID" value="KAJ9606949.1"/>
    <property type="molecule type" value="Genomic_DNA"/>
</dbReference>
<gene>
    <name evidence="1" type="ORF">H2200_008960</name>
</gene>
<comment type="caution">
    <text evidence="1">The sequence shown here is derived from an EMBL/GenBank/DDBJ whole genome shotgun (WGS) entry which is preliminary data.</text>
</comment>
<reference evidence="1" key="1">
    <citation type="submission" date="2022-10" db="EMBL/GenBank/DDBJ databases">
        <title>Culturing micro-colonial fungi from biological soil crusts in the Mojave desert and describing Neophaeococcomyces mojavensis, and introducing the new genera and species Taxawa tesnikishii.</title>
        <authorList>
            <person name="Kurbessoian T."/>
            <person name="Stajich J.E."/>
        </authorList>
    </citation>
    <scope>NUCLEOTIDE SEQUENCE</scope>
    <source>
        <strain evidence="1">TK_41</strain>
    </source>
</reference>
<keyword evidence="2" id="KW-1185">Reference proteome</keyword>
<dbReference type="Proteomes" id="UP001172673">
    <property type="component" value="Unassembled WGS sequence"/>
</dbReference>
<sequence length="307" mass="34650">MATDSHNYVLKLELRRDDPNRHQRHSITRTVSCPADASLFHLEGAIDACFMWTGIQSSVPGNRGFNNEFLIMQPDPALGASFCQLEDCKKRWCIAKKNPQSASAGPPPLTRESLGISGEDRCSCHDHDAILLRYMGKSEYKGLTGHTRLKSVFHNAALHAAWFQLCYHVENMAKAAIPYRVIITLEGQGEGRNFYCISGSGEPWQDVIDDSLDCLHFNRFMFEGQPNFVIATDAQMLRAGHVIRAQSGGYVWDRAGVNARMEECLDHIDELSGYWNMQRKAPRLRFDATVNTWVEGKAKKREANETQ</sequence>
<dbReference type="AlphaFoldDB" id="A0AA38X4Z5"/>
<evidence type="ECO:0000313" key="2">
    <source>
        <dbReference type="Proteomes" id="UP001172673"/>
    </source>
</evidence>
<evidence type="ECO:0000313" key="1">
    <source>
        <dbReference type="EMBL" id="KAJ9606949.1"/>
    </source>
</evidence>
<accession>A0AA38X4Z5</accession>
<organism evidence="1 2">
    <name type="scientific">Cladophialophora chaetospira</name>
    <dbReference type="NCBI Taxonomy" id="386627"/>
    <lineage>
        <taxon>Eukaryota</taxon>
        <taxon>Fungi</taxon>
        <taxon>Dikarya</taxon>
        <taxon>Ascomycota</taxon>
        <taxon>Pezizomycotina</taxon>
        <taxon>Eurotiomycetes</taxon>
        <taxon>Chaetothyriomycetidae</taxon>
        <taxon>Chaetothyriales</taxon>
        <taxon>Herpotrichiellaceae</taxon>
        <taxon>Cladophialophora</taxon>
    </lineage>
</organism>
<name>A0AA38X4Z5_9EURO</name>